<dbReference type="SUPFAM" id="SSF55729">
    <property type="entry name" value="Acyl-CoA N-acyltransferases (Nat)"/>
    <property type="match status" value="1"/>
</dbReference>
<evidence type="ECO:0000313" key="1">
    <source>
        <dbReference type="EMBL" id="RMP00599.1"/>
    </source>
</evidence>
<comment type="caution">
    <text evidence="1">The sequence shown here is derived from an EMBL/GenBank/DDBJ whole genome shotgun (WGS) entry which is preliminary data.</text>
</comment>
<proteinExistence type="predicted"/>
<reference evidence="1 2" key="1">
    <citation type="submission" date="2018-08" db="EMBL/GenBank/DDBJ databases">
        <title>Recombination of ecologically and evolutionarily significant loci maintains genetic cohesion in the Pseudomonas syringae species complex.</title>
        <authorList>
            <person name="Dillon M."/>
            <person name="Thakur S."/>
            <person name="Almeida R.N.D."/>
            <person name="Weir B.S."/>
            <person name="Guttman D.S."/>
        </authorList>
    </citation>
    <scope>NUCLEOTIDE SEQUENCE [LARGE SCALE GENOMIC DNA]</scope>
    <source>
        <strain evidence="1 2">ICMP 3706</strain>
    </source>
</reference>
<dbReference type="Gene3D" id="2.40.40.20">
    <property type="match status" value="1"/>
</dbReference>
<dbReference type="AlphaFoldDB" id="A0A3M4A1G3"/>
<organism evidence="1 2">
    <name type="scientific">Pseudomonas syringae pv. persicae</name>
    <dbReference type="NCBI Taxonomy" id="237306"/>
    <lineage>
        <taxon>Bacteria</taxon>
        <taxon>Pseudomonadati</taxon>
        <taxon>Pseudomonadota</taxon>
        <taxon>Gammaproteobacteria</taxon>
        <taxon>Pseudomonadales</taxon>
        <taxon>Pseudomonadaceae</taxon>
        <taxon>Pseudomonas</taxon>
    </lineage>
</organism>
<dbReference type="InterPro" id="IPR016181">
    <property type="entry name" value="Acyl_CoA_acyltransferase"/>
</dbReference>
<evidence type="ECO:0000313" key="2">
    <source>
        <dbReference type="Proteomes" id="UP000281604"/>
    </source>
</evidence>
<gene>
    <name evidence="1" type="ORF">ALQ30_200294</name>
</gene>
<sequence length="69" mass="7353">MVLAIGTPGDDAPQFLIYNRKREDCRVTVGVARFAAGTLVVAPQTAKRLRMNAGDNVRAVPLSAAREGV</sequence>
<dbReference type="Proteomes" id="UP000281604">
    <property type="component" value="Unassembled WGS sequence"/>
</dbReference>
<name>A0A3M4A1G3_9PSED</name>
<dbReference type="EMBL" id="RBQE01000447">
    <property type="protein sequence ID" value="RMP00599.1"/>
    <property type="molecule type" value="Genomic_DNA"/>
</dbReference>
<accession>A0A3M4A1G3</accession>
<protein>
    <submittedName>
        <fullName evidence="1">Uncharacterized protein</fullName>
    </submittedName>
</protein>